<evidence type="ECO:0000259" key="2">
    <source>
        <dbReference type="Pfam" id="PF04664"/>
    </source>
</evidence>
<dbReference type="InterPro" id="IPR006757">
    <property type="entry name" value="OGF_rcpt"/>
</dbReference>
<organism evidence="3 4">
    <name type="scientific">Naematelia encephala</name>
    <dbReference type="NCBI Taxonomy" id="71784"/>
    <lineage>
        <taxon>Eukaryota</taxon>
        <taxon>Fungi</taxon>
        <taxon>Dikarya</taxon>
        <taxon>Basidiomycota</taxon>
        <taxon>Agaricomycotina</taxon>
        <taxon>Tremellomycetes</taxon>
        <taxon>Tremellales</taxon>
        <taxon>Naemateliaceae</taxon>
        <taxon>Naematelia</taxon>
    </lineage>
</organism>
<accession>A0A1Y2BIE5</accession>
<dbReference type="InterPro" id="IPR039574">
    <property type="entry name" value="OGFr"/>
</dbReference>
<keyword evidence="3" id="KW-0675">Receptor</keyword>
<gene>
    <name evidence="3" type="ORF">BCR39DRAFT_517642</name>
</gene>
<dbReference type="GO" id="GO:0016020">
    <property type="term" value="C:membrane"/>
    <property type="evidence" value="ECO:0007669"/>
    <property type="project" value="InterPro"/>
</dbReference>
<evidence type="ECO:0000313" key="4">
    <source>
        <dbReference type="Proteomes" id="UP000193986"/>
    </source>
</evidence>
<dbReference type="GO" id="GO:0140625">
    <property type="term" value="F:opioid growth factor receptor activity"/>
    <property type="evidence" value="ECO:0007669"/>
    <property type="project" value="InterPro"/>
</dbReference>
<dbReference type="AlphaFoldDB" id="A0A1Y2BIE5"/>
<dbReference type="PANTHER" id="PTHR14015:SF2">
    <property type="entry name" value="OPIOID GROWTH FACTOR RECEPTOR (OGFR) CONSERVED DOMAIN-CONTAINING PROTEIN"/>
    <property type="match status" value="1"/>
</dbReference>
<feature type="domain" description="Opioid growth factor receptor (OGFr) conserved" evidence="2">
    <location>
        <begin position="70"/>
        <end position="259"/>
    </location>
</feature>
<name>A0A1Y2BIE5_9TREE</name>
<dbReference type="EMBL" id="MCFC01000003">
    <property type="protein sequence ID" value="ORY34317.1"/>
    <property type="molecule type" value="Genomic_DNA"/>
</dbReference>
<dbReference type="Proteomes" id="UP000193986">
    <property type="component" value="Unassembled WGS sequence"/>
</dbReference>
<reference evidence="3 4" key="1">
    <citation type="submission" date="2016-07" db="EMBL/GenBank/DDBJ databases">
        <title>Pervasive Adenine N6-methylation of Active Genes in Fungi.</title>
        <authorList>
            <consortium name="DOE Joint Genome Institute"/>
            <person name="Mondo S.J."/>
            <person name="Dannebaum R.O."/>
            <person name="Kuo R.C."/>
            <person name="Labutti K."/>
            <person name="Haridas S."/>
            <person name="Kuo A."/>
            <person name="Salamov A."/>
            <person name="Ahrendt S.R."/>
            <person name="Lipzen A."/>
            <person name="Sullivan W."/>
            <person name="Andreopoulos W.B."/>
            <person name="Clum A."/>
            <person name="Lindquist E."/>
            <person name="Daum C."/>
            <person name="Ramamoorthy G.K."/>
            <person name="Gryganskyi A."/>
            <person name="Culley D."/>
            <person name="Magnuson J.K."/>
            <person name="James T.Y."/>
            <person name="O'Malley M.A."/>
            <person name="Stajich J.E."/>
            <person name="Spatafora J.W."/>
            <person name="Visel A."/>
            <person name="Grigoriev I.V."/>
        </authorList>
    </citation>
    <scope>NUCLEOTIDE SEQUENCE [LARGE SCALE GENOMIC DNA]</scope>
    <source>
        <strain evidence="3 4">68-887.2</strain>
    </source>
</reference>
<evidence type="ECO:0000313" key="3">
    <source>
        <dbReference type="EMBL" id="ORY34317.1"/>
    </source>
</evidence>
<dbReference type="InParanoid" id="A0A1Y2BIE5"/>
<protein>
    <submittedName>
        <fullName evidence="3">Opioid growth factor receptor conserved region-domain-containing protein</fullName>
    </submittedName>
</protein>
<keyword evidence="4" id="KW-1185">Reference proteome</keyword>
<comment type="similarity">
    <text evidence="1">Belongs to the opioid growth factor receptor family.</text>
</comment>
<comment type="caution">
    <text evidence="3">The sequence shown here is derived from an EMBL/GenBank/DDBJ whole genome shotgun (WGS) entry which is preliminary data.</text>
</comment>
<dbReference type="PANTHER" id="PTHR14015">
    <property type="entry name" value="OPIOID GROWTH FACTOR RECEPTOR OGFR ZETA-TYPE OPIOID RECEPTOR"/>
    <property type="match status" value="1"/>
</dbReference>
<evidence type="ECO:0000256" key="1">
    <source>
        <dbReference type="ARBA" id="ARBA00010365"/>
    </source>
</evidence>
<proteinExistence type="inferred from homology"/>
<dbReference type="Pfam" id="PF04664">
    <property type="entry name" value="OGFr_N"/>
    <property type="match status" value="1"/>
</dbReference>
<dbReference type="OrthoDB" id="9030204at2759"/>
<sequence length="288" mass="33722">MSSGIRTTAFITRRIRPLRPLASTFPTATRSSYIQLQARRDIRDLSVMPSARPRDVEDFLASYPGQSNQKGSDVNLRFYSNEIRMRPDDMTYEEFMHAYERDWDELESNHGFIQWLFPIRESGVNPLSRPLQVTEAKAMSENSAILTRLLRSYKMMLLFYGIEFNEGKLQPSSEARKRLRNLQYNPHNLLRLTRILKHLSEITPLQPHAAVLVLYMTAQHSEGFFDLSSGTMAGDSLERWWGNCFRDEEERKQVRKIIMDRGKLGARQWGFREFGEWYDARESRGWVG</sequence>